<feature type="domain" description="Peptidase M16 N-terminal" evidence="3">
    <location>
        <begin position="44"/>
        <end position="165"/>
    </location>
</feature>
<dbReference type="Gene3D" id="3.30.830.10">
    <property type="entry name" value="Metalloenzyme, LuxS/M16 peptidase-like"/>
    <property type="match status" value="2"/>
</dbReference>
<dbReference type="RefSeq" id="WP_345331867.1">
    <property type="nucleotide sequence ID" value="NZ_BAABJI010000002.1"/>
</dbReference>
<dbReference type="Pfam" id="PF05193">
    <property type="entry name" value="Peptidase_M16_C"/>
    <property type="match status" value="1"/>
</dbReference>
<sequence length="460" mass="52124">MTLKFIKHLSLSVTGLLCALCAVAQPKLPEGYFWKKLPNGLEIVVIENSKVPLATIEIAVKNGAYTEGPEYSGLSHLFEHMFFKANKDYPDQEKFLKRTQELGAIWNGTTDVERVNYFFTFDRDSLKAGLKFMNAAIRFPIYREEDMTKERPVVDGEFQRAESSPYFQLWYEEQKKLWGDLVTRKNPIGDHEVINTATPAKMMIIKDKYYHPNNSLLVICGDVKHDAAFSLAESIFGDWASSGFDPHAKYPIPPFKPLTKDEFFVKESSIAKTPALMYSWHGPSYLTDSAATIAADVFSTIVGLNSSKLQQALVDKGLASSVDVSYSTCRYVGPISVSVEPTSPEKIKECHEVLMKQIAMWDKADYFTDEQLKDAKAIMLRNNLRRQEKPSSLASQLTYQWCSTSLNYFTDLDANYQKVTRQDIKNYIDKYIIGKPKVAGVILQPEASKQYNVASFFVAK</sequence>
<keyword evidence="6" id="KW-1185">Reference proteome</keyword>
<organism evidence="5 6">
    <name type="scientific">Mucilaginibacter defluvii</name>
    <dbReference type="NCBI Taxonomy" id="1196019"/>
    <lineage>
        <taxon>Bacteria</taxon>
        <taxon>Pseudomonadati</taxon>
        <taxon>Bacteroidota</taxon>
        <taxon>Sphingobacteriia</taxon>
        <taxon>Sphingobacteriales</taxon>
        <taxon>Sphingobacteriaceae</taxon>
        <taxon>Mucilaginibacter</taxon>
    </lineage>
</organism>
<evidence type="ECO:0000259" key="3">
    <source>
        <dbReference type="Pfam" id="PF00675"/>
    </source>
</evidence>
<dbReference type="InterPro" id="IPR050361">
    <property type="entry name" value="MPP/UQCRC_Complex"/>
</dbReference>
<dbReference type="EMBL" id="BAABJI010000002">
    <property type="protein sequence ID" value="GAA4922702.1"/>
    <property type="molecule type" value="Genomic_DNA"/>
</dbReference>
<dbReference type="InterPro" id="IPR011249">
    <property type="entry name" value="Metalloenz_LuxS/M16"/>
</dbReference>
<dbReference type="PANTHER" id="PTHR11851:SF49">
    <property type="entry name" value="MITOCHONDRIAL-PROCESSING PEPTIDASE SUBUNIT ALPHA"/>
    <property type="match status" value="1"/>
</dbReference>
<protein>
    <submittedName>
        <fullName evidence="5">Pitrilysin family protein</fullName>
    </submittedName>
</protein>
<evidence type="ECO:0000256" key="2">
    <source>
        <dbReference type="SAM" id="SignalP"/>
    </source>
</evidence>
<name>A0ABP9FZK6_9SPHI</name>
<dbReference type="InterPro" id="IPR007863">
    <property type="entry name" value="Peptidase_M16_C"/>
</dbReference>
<accession>A0ABP9FZK6</accession>
<feature type="chain" id="PRO_5047162570" evidence="2">
    <location>
        <begin position="25"/>
        <end position="460"/>
    </location>
</feature>
<evidence type="ECO:0000313" key="6">
    <source>
        <dbReference type="Proteomes" id="UP001501436"/>
    </source>
</evidence>
<evidence type="ECO:0000259" key="4">
    <source>
        <dbReference type="Pfam" id="PF05193"/>
    </source>
</evidence>
<reference evidence="6" key="1">
    <citation type="journal article" date="2019" name="Int. J. Syst. Evol. Microbiol.">
        <title>The Global Catalogue of Microorganisms (GCM) 10K type strain sequencing project: providing services to taxonomists for standard genome sequencing and annotation.</title>
        <authorList>
            <consortium name="The Broad Institute Genomics Platform"/>
            <consortium name="The Broad Institute Genome Sequencing Center for Infectious Disease"/>
            <person name="Wu L."/>
            <person name="Ma J."/>
        </authorList>
    </citation>
    <scope>NUCLEOTIDE SEQUENCE [LARGE SCALE GENOMIC DNA]</scope>
    <source>
        <strain evidence="6">JCM 18283</strain>
    </source>
</reference>
<dbReference type="InterPro" id="IPR011765">
    <property type="entry name" value="Pept_M16_N"/>
</dbReference>
<feature type="domain" description="Peptidase M16 C-terminal" evidence="4">
    <location>
        <begin position="207"/>
        <end position="378"/>
    </location>
</feature>
<dbReference type="Pfam" id="PF00675">
    <property type="entry name" value="Peptidase_M16"/>
    <property type="match status" value="1"/>
</dbReference>
<gene>
    <name evidence="5" type="ORF">GCM10023313_28370</name>
</gene>
<dbReference type="PANTHER" id="PTHR11851">
    <property type="entry name" value="METALLOPROTEASE"/>
    <property type="match status" value="1"/>
</dbReference>
<keyword evidence="2" id="KW-0732">Signal</keyword>
<evidence type="ECO:0000313" key="5">
    <source>
        <dbReference type="EMBL" id="GAA4922702.1"/>
    </source>
</evidence>
<feature type="signal peptide" evidence="2">
    <location>
        <begin position="1"/>
        <end position="24"/>
    </location>
</feature>
<comment type="caution">
    <text evidence="5">The sequence shown here is derived from an EMBL/GenBank/DDBJ whole genome shotgun (WGS) entry which is preliminary data.</text>
</comment>
<proteinExistence type="inferred from homology"/>
<dbReference type="SUPFAM" id="SSF63411">
    <property type="entry name" value="LuxS/MPP-like metallohydrolase"/>
    <property type="match status" value="2"/>
</dbReference>
<comment type="similarity">
    <text evidence="1">Belongs to the peptidase M16 family.</text>
</comment>
<evidence type="ECO:0000256" key="1">
    <source>
        <dbReference type="ARBA" id="ARBA00007261"/>
    </source>
</evidence>
<dbReference type="Proteomes" id="UP001501436">
    <property type="component" value="Unassembled WGS sequence"/>
</dbReference>